<evidence type="ECO:0000313" key="7">
    <source>
        <dbReference type="EMBL" id="TDZ22714.1"/>
    </source>
</evidence>
<dbReference type="HOGENOM" id="CLU_028200_3_0_1"/>
<dbReference type="PANTHER" id="PTHR33048">
    <property type="entry name" value="PTH11-LIKE INTEGRAL MEMBRANE PROTEIN (AFU_ORTHOLOGUE AFUA_5G11245)"/>
    <property type="match status" value="1"/>
</dbReference>
<evidence type="ECO:0000259" key="6">
    <source>
        <dbReference type="Pfam" id="PF20684"/>
    </source>
</evidence>
<keyword evidence="3" id="KW-1133">Transmembrane helix</keyword>
<dbReference type="InterPro" id="IPR052337">
    <property type="entry name" value="SAT4-like"/>
</dbReference>
<dbReference type="PANTHER" id="PTHR33048:SF42">
    <property type="entry name" value="INTEGRAL MEMBRANE PROTEIN"/>
    <property type="match status" value="1"/>
</dbReference>
<evidence type="ECO:0000313" key="8">
    <source>
        <dbReference type="Proteomes" id="UP000014480"/>
    </source>
</evidence>
<evidence type="ECO:0000256" key="2">
    <source>
        <dbReference type="ARBA" id="ARBA00022692"/>
    </source>
</evidence>
<sequence>MSEGAIMYPMPSGDPSLANMVLGSAWTMFGVATIFLGLRIYCRAVRTRKMWWDDYLLLVGWLLLLVVDILQTVIYQKGYLVTTLTGPVIMPANLASDTIMKLALAFAKTSFALTLLRFTDGWARYVVIVVAFIMDAMCIAHSVLVWRGNCGAPDPHTFEPCWSADSGLWMNMVGSIISALTDFILAMIPIKIVWGLQMIKRETAGVVIAMSIGCLAGSVALVKAVEAHAAAEAVGTEFSRELAILSIWIHAEPNAAIVACSIPVLRVLLRDAKAYYAGRYRSGSHYIKSDGEFHSDSTSGTRISKLIDPSHPLGCRVDAQEAGEEVELAVGGSDRAIMVDALDRRRQDLDRG</sequence>
<reference evidence="8" key="2">
    <citation type="journal article" date="2019" name="Mol. Plant Microbe Interact.">
        <title>Genome sequence resources for four phytopathogenic fungi from the Colletotrichum orbiculare species complex.</title>
        <authorList>
            <person name="Gan P."/>
            <person name="Tsushima A."/>
            <person name="Narusaka M."/>
            <person name="Narusaka Y."/>
            <person name="Takano Y."/>
            <person name="Kubo Y."/>
            <person name="Shirasu K."/>
        </authorList>
    </citation>
    <scope>GENOME REANNOTATION</scope>
    <source>
        <strain evidence="8">104-T / ATCC 96160 / CBS 514.97 / LARS 414 / MAFF 240422</strain>
    </source>
</reference>
<dbReference type="eggNOG" id="ENOG502RFNX">
    <property type="taxonomic scope" value="Eukaryota"/>
</dbReference>
<dbReference type="OrthoDB" id="5417887at2759"/>
<accession>N4V069</accession>
<dbReference type="GO" id="GO:0016020">
    <property type="term" value="C:membrane"/>
    <property type="evidence" value="ECO:0007669"/>
    <property type="project" value="UniProtKB-SubCell"/>
</dbReference>
<comment type="caution">
    <text evidence="7">The sequence shown here is derived from an EMBL/GenBank/DDBJ whole genome shotgun (WGS) entry which is preliminary data.</text>
</comment>
<keyword evidence="8" id="KW-1185">Reference proteome</keyword>
<evidence type="ECO:0000256" key="3">
    <source>
        <dbReference type="ARBA" id="ARBA00022989"/>
    </source>
</evidence>
<keyword evidence="2" id="KW-0812">Transmembrane</keyword>
<organism evidence="7 8">
    <name type="scientific">Colletotrichum orbiculare (strain 104-T / ATCC 96160 / CBS 514.97 / LARS 414 / MAFF 240422)</name>
    <name type="common">Cucumber anthracnose fungus</name>
    <name type="synonym">Colletotrichum lagenarium</name>
    <dbReference type="NCBI Taxonomy" id="1213857"/>
    <lineage>
        <taxon>Eukaryota</taxon>
        <taxon>Fungi</taxon>
        <taxon>Dikarya</taxon>
        <taxon>Ascomycota</taxon>
        <taxon>Pezizomycotina</taxon>
        <taxon>Sordariomycetes</taxon>
        <taxon>Hypocreomycetidae</taxon>
        <taxon>Glomerellales</taxon>
        <taxon>Glomerellaceae</taxon>
        <taxon>Colletotrichum</taxon>
        <taxon>Colletotrichum orbiculare species complex</taxon>
    </lineage>
</organism>
<feature type="domain" description="Rhodopsin" evidence="6">
    <location>
        <begin position="38"/>
        <end position="270"/>
    </location>
</feature>
<dbReference type="EMBL" id="AMCV02000009">
    <property type="protein sequence ID" value="TDZ22714.1"/>
    <property type="molecule type" value="Genomic_DNA"/>
</dbReference>
<dbReference type="Pfam" id="PF20684">
    <property type="entry name" value="Fung_rhodopsin"/>
    <property type="match status" value="1"/>
</dbReference>
<evidence type="ECO:0000256" key="5">
    <source>
        <dbReference type="ARBA" id="ARBA00038359"/>
    </source>
</evidence>
<dbReference type="Proteomes" id="UP000014480">
    <property type="component" value="Unassembled WGS sequence"/>
</dbReference>
<reference evidence="8" key="1">
    <citation type="journal article" date="2013" name="New Phytol.">
        <title>Comparative genomic and transcriptomic analyses reveal the hemibiotrophic stage shift of Colletotrichum fungi.</title>
        <authorList>
            <person name="Gan P."/>
            <person name="Ikeda K."/>
            <person name="Irieda H."/>
            <person name="Narusaka M."/>
            <person name="O'Connell R.J."/>
            <person name="Narusaka Y."/>
            <person name="Takano Y."/>
            <person name="Kubo Y."/>
            <person name="Shirasu K."/>
        </authorList>
    </citation>
    <scope>NUCLEOTIDE SEQUENCE [LARGE SCALE GENOMIC DNA]</scope>
    <source>
        <strain evidence="8">104-T / ATCC 96160 / CBS 514.97 / LARS 414 / MAFF 240422</strain>
    </source>
</reference>
<name>N4V069_COLOR</name>
<protein>
    <recommendedName>
        <fullName evidence="6">Rhodopsin domain-containing protein</fullName>
    </recommendedName>
</protein>
<proteinExistence type="inferred from homology"/>
<comment type="similarity">
    <text evidence="5">Belongs to the SAT4 family.</text>
</comment>
<evidence type="ECO:0000256" key="4">
    <source>
        <dbReference type="ARBA" id="ARBA00023136"/>
    </source>
</evidence>
<dbReference type="InterPro" id="IPR049326">
    <property type="entry name" value="Rhodopsin_dom_fungi"/>
</dbReference>
<dbReference type="AlphaFoldDB" id="N4V069"/>
<gene>
    <name evidence="7" type="ORF">Cob_v004292</name>
</gene>
<keyword evidence="4" id="KW-0472">Membrane</keyword>
<evidence type="ECO:0000256" key="1">
    <source>
        <dbReference type="ARBA" id="ARBA00004141"/>
    </source>
</evidence>
<comment type="subcellular location">
    <subcellularLocation>
        <location evidence="1">Membrane</location>
        <topology evidence="1">Multi-pass membrane protein</topology>
    </subcellularLocation>
</comment>